<evidence type="ECO:0000313" key="7">
    <source>
        <dbReference type="Proteomes" id="UP001651158"/>
    </source>
</evidence>
<evidence type="ECO:0000256" key="2">
    <source>
        <dbReference type="ARBA" id="ARBA00023006"/>
    </source>
</evidence>
<comment type="similarity">
    <text evidence="1">Belongs to the CLEC16A/gop-1 family.</text>
</comment>
<gene>
    <name evidence="6" type="ORF">TcWFU_007691</name>
</gene>
<protein>
    <submittedName>
        <fullName evidence="6">Protein CLEC16A</fullName>
    </submittedName>
</protein>
<name>A0ABR4Q7H9_9CEST</name>
<dbReference type="PANTHER" id="PTHR21481:SF0">
    <property type="entry name" value="PROTEIN CLEC16A"/>
    <property type="match status" value="1"/>
</dbReference>
<evidence type="ECO:0000256" key="3">
    <source>
        <dbReference type="SAM" id="MobiDB-lite"/>
    </source>
</evidence>
<dbReference type="InterPro" id="IPR039272">
    <property type="entry name" value="CLEC16A/TT9"/>
</dbReference>
<feature type="domain" description="CLEC16A/TT9 C-terminal" evidence="5">
    <location>
        <begin position="817"/>
        <end position="904"/>
    </location>
</feature>
<accession>A0ABR4Q7H9</accession>
<keyword evidence="2" id="KW-0072">Autophagy</keyword>
<feature type="compositionally biased region" description="Polar residues" evidence="3">
    <location>
        <begin position="962"/>
        <end position="975"/>
    </location>
</feature>
<feature type="domain" description="FPL" evidence="4">
    <location>
        <begin position="47"/>
        <end position="194"/>
    </location>
</feature>
<feature type="region of interest" description="Disordered" evidence="3">
    <location>
        <begin position="490"/>
        <end position="513"/>
    </location>
</feature>
<comment type="caution">
    <text evidence="6">The sequence shown here is derived from an EMBL/GenBank/DDBJ whole genome shotgun (WGS) entry which is preliminary data.</text>
</comment>
<evidence type="ECO:0000313" key="6">
    <source>
        <dbReference type="EMBL" id="KAL5105542.1"/>
    </source>
</evidence>
<organism evidence="6 7">
    <name type="scientific">Taenia crassiceps</name>
    <dbReference type="NCBI Taxonomy" id="6207"/>
    <lineage>
        <taxon>Eukaryota</taxon>
        <taxon>Metazoa</taxon>
        <taxon>Spiralia</taxon>
        <taxon>Lophotrochozoa</taxon>
        <taxon>Platyhelminthes</taxon>
        <taxon>Cestoda</taxon>
        <taxon>Eucestoda</taxon>
        <taxon>Cyclophyllidea</taxon>
        <taxon>Taeniidae</taxon>
        <taxon>Taenia</taxon>
    </lineage>
</organism>
<evidence type="ECO:0000259" key="4">
    <source>
        <dbReference type="Pfam" id="PF09758"/>
    </source>
</evidence>
<dbReference type="InterPro" id="IPR045820">
    <property type="entry name" value="CLEC16A/TT9_C"/>
</dbReference>
<sequence length="1032" mass="114357">MFSRSKNLGLQKPRKLHSLEYLKYLYHILQRNCDSADCNADEVVESLRLFSEIIVWGDQNDGSVMDFFWERNALELLIRYIERQQDRSICIQLLQTLNILFENLTNNRAIYYLLSQNHTNGIILHDFDFSDEEIIGYYIAFLKSLTFRMNEDTINFFFDEAHSSFPLYQRALRFFNHSENMVRIAVRTITLNIFKVRHVPCSLYVYAHTSVPYFSHLMEEVRKTACAINESVCLSNRLANRGRIEDLVAETGDHLHYIDDIFALGIPDLTNVLILIFLQRLLLPVYVYSLTKRHPPSHFRSQKEDNPKASRVAGTVDVSSSSQGSYLFHAVAMFLLAQVFTILHQPELIRVLTEAILIGDLTLLLPAPSPTPISEIKEAEKKADSDTPAAKGADVLVYLRAAHHGKRAIRSMLPGSRLQAFLETIAACGAMDLHRGGGCGWPISSNLDDDIVMCSECIRNYRNNGENQSSESSNSLTSPQFMSEFTTQIAAPPTGVSPPTPRQSPSQSLSASLITQDNSSIGGGGFTLIGKPFLRALFRSLEVGPGSDYDTFFALSLLIAIKQNGVATNGQASSKASDCGLDEGTLALAQLHTPTPDSPCNSMLITKLLDIIDDAAKMGSRVRVATLNLALFLFVLVTRDASHNCQVTADQRKQLEAAFLESRAILADLYLTEPDFADVFEYEVCRFRSQKLCPSKLLENTAFLFCQAEDALKLFSDRSDENLTELHNSDVPAASQFTLQSRGSLEGPPYTALPFSQLEHMQRIIAVYICLHGYLCEYDVLTEKTRTGDPLNEVTSPALERIPAFASFGDIPPSSDKVLVSISSSIDTNEHQLFGCEVEQQNGRPEKRYLIITEVQIISIIPSHRKIGFGIVAFCGLIQDTELRCDPADDCVLNIVVYKPGDRPGLTCSAFYKMVTQSLNKIIAAKQEKLKQLLNVSDKLTRPSVQSIPSEESSDQLRLHSSLATTKSPRSIGSTPTTLLQKARAYSLSSSAAGAAAAVASSASPHSIASKPMEEVQAIAMVNLTGRSSQNH</sequence>
<evidence type="ECO:0000259" key="5">
    <source>
        <dbReference type="Pfam" id="PF19439"/>
    </source>
</evidence>
<feature type="region of interest" description="Disordered" evidence="3">
    <location>
        <begin position="944"/>
        <end position="975"/>
    </location>
</feature>
<reference evidence="6 7" key="1">
    <citation type="journal article" date="2022" name="Front. Cell. Infect. Microbiol.">
        <title>The Genomes of Two Strains of Taenia crassiceps the Animal Model for the Study of Human Cysticercosis.</title>
        <authorList>
            <person name="Bobes R.J."/>
            <person name="Estrada K."/>
            <person name="Rios-Valencia D.G."/>
            <person name="Calderon-Gallegos A."/>
            <person name="de la Torre P."/>
            <person name="Carrero J.C."/>
            <person name="Sanchez-Flores A."/>
            <person name="Laclette J.P."/>
        </authorList>
    </citation>
    <scope>NUCLEOTIDE SEQUENCE [LARGE SCALE GENOMIC DNA]</scope>
    <source>
        <strain evidence="6">WFUcys</strain>
    </source>
</reference>
<dbReference type="Pfam" id="PF19439">
    <property type="entry name" value="CLEC16A_C"/>
    <property type="match status" value="3"/>
</dbReference>
<feature type="domain" description="CLEC16A/TT9 C-terminal" evidence="5">
    <location>
        <begin position="514"/>
        <end position="690"/>
    </location>
</feature>
<dbReference type="InterPro" id="IPR019155">
    <property type="entry name" value="CLEC16A/TT9_N"/>
</dbReference>
<dbReference type="Proteomes" id="UP001651158">
    <property type="component" value="Unassembled WGS sequence"/>
</dbReference>
<proteinExistence type="inferred from homology"/>
<evidence type="ECO:0000256" key="1">
    <source>
        <dbReference type="ARBA" id="ARBA00006441"/>
    </source>
</evidence>
<feature type="domain" description="CLEC16A/TT9 C-terminal" evidence="5">
    <location>
        <begin position="240"/>
        <end position="364"/>
    </location>
</feature>
<dbReference type="Pfam" id="PF09758">
    <property type="entry name" value="FPL"/>
    <property type="match status" value="1"/>
</dbReference>
<dbReference type="EMBL" id="JAKROA010000008">
    <property type="protein sequence ID" value="KAL5105542.1"/>
    <property type="molecule type" value="Genomic_DNA"/>
</dbReference>
<dbReference type="PANTHER" id="PTHR21481">
    <property type="entry name" value="PROTEIN CLEC16A"/>
    <property type="match status" value="1"/>
</dbReference>
<keyword evidence="7" id="KW-1185">Reference proteome</keyword>